<feature type="compositionally biased region" description="Acidic residues" evidence="1">
    <location>
        <begin position="260"/>
        <end position="269"/>
    </location>
</feature>
<reference evidence="2" key="1">
    <citation type="submission" date="2020-06" db="EMBL/GenBank/DDBJ databases">
        <authorList>
            <consortium name="Plant Systems Biology data submission"/>
        </authorList>
    </citation>
    <scope>NUCLEOTIDE SEQUENCE</scope>
    <source>
        <strain evidence="2">D6</strain>
    </source>
</reference>
<feature type="compositionally biased region" description="Polar residues" evidence="1">
    <location>
        <begin position="1"/>
        <end position="14"/>
    </location>
</feature>
<evidence type="ECO:0000256" key="1">
    <source>
        <dbReference type="SAM" id="MobiDB-lite"/>
    </source>
</evidence>
<comment type="caution">
    <text evidence="2">The sequence shown here is derived from an EMBL/GenBank/DDBJ whole genome shotgun (WGS) entry which is preliminary data.</text>
</comment>
<sequence>MSEQPSKKLSTPTVASKMDSDVQGDLANVQVMWSPVRTSPDGKVYHDDVDKYIEERERVDHYLQQLADSSFDMIGKAKYRLRCINATRVQRGYPTLAVDSHDFIGPWPVRYRMSDGSPQPLPPVEANYDHCFNNIKLMLRLCLPHPVNDVEHMHHFCDKFGVNKAEYLARYRRYMGGIHLLSYGLDLDSDDEDFPDEVVVPRFLPLPAVASPPRTLTRVLFVEKGDDLVQDVAVQDVAAEGSDDKPDKSEATLEVKSDEKTDEETDDEKTDGGFDKLLARPCSWVLSQVPDAKDDEEYTSPPKKAKIANADGVILSPLAMKSPGEDRSPSTNDGEESESEGEENESNEGDDDATSKEGLGQLTHNSSDEEEDSDDVGGSGTGGGQLEYAESGSIVY</sequence>
<feature type="region of interest" description="Disordered" evidence="1">
    <location>
        <begin position="1"/>
        <end position="20"/>
    </location>
</feature>
<name>A0A9N8HND4_9STRA</name>
<dbReference type="EMBL" id="CAICTM010001072">
    <property type="protein sequence ID" value="CAB9520106.1"/>
    <property type="molecule type" value="Genomic_DNA"/>
</dbReference>
<protein>
    <submittedName>
        <fullName evidence="2">Uncharacterized protein</fullName>
    </submittedName>
</protein>
<evidence type="ECO:0000313" key="3">
    <source>
        <dbReference type="Proteomes" id="UP001153069"/>
    </source>
</evidence>
<dbReference type="Proteomes" id="UP001153069">
    <property type="component" value="Unassembled WGS sequence"/>
</dbReference>
<proteinExistence type="predicted"/>
<feature type="region of interest" description="Disordered" evidence="1">
    <location>
        <begin position="237"/>
        <end position="275"/>
    </location>
</feature>
<gene>
    <name evidence="2" type="ORF">SEMRO_1074_G238270.2</name>
</gene>
<feature type="compositionally biased region" description="Basic and acidic residues" evidence="1">
    <location>
        <begin position="242"/>
        <end position="259"/>
    </location>
</feature>
<organism evidence="2 3">
    <name type="scientific">Seminavis robusta</name>
    <dbReference type="NCBI Taxonomy" id="568900"/>
    <lineage>
        <taxon>Eukaryota</taxon>
        <taxon>Sar</taxon>
        <taxon>Stramenopiles</taxon>
        <taxon>Ochrophyta</taxon>
        <taxon>Bacillariophyta</taxon>
        <taxon>Bacillariophyceae</taxon>
        <taxon>Bacillariophycidae</taxon>
        <taxon>Naviculales</taxon>
        <taxon>Naviculaceae</taxon>
        <taxon>Seminavis</taxon>
    </lineage>
</organism>
<feature type="region of interest" description="Disordered" evidence="1">
    <location>
        <begin position="291"/>
        <end position="396"/>
    </location>
</feature>
<keyword evidence="3" id="KW-1185">Reference proteome</keyword>
<feature type="compositionally biased region" description="Acidic residues" evidence="1">
    <location>
        <begin position="333"/>
        <end position="352"/>
    </location>
</feature>
<accession>A0A9N8HND4</accession>
<evidence type="ECO:0000313" key="2">
    <source>
        <dbReference type="EMBL" id="CAB9520106.1"/>
    </source>
</evidence>
<dbReference type="AlphaFoldDB" id="A0A9N8HND4"/>